<dbReference type="EMBL" id="CM045873">
    <property type="protein sequence ID" value="KAI7947998.1"/>
    <property type="molecule type" value="Genomic_DNA"/>
</dbReference>
<comment type="caution">
    <text evidence="1">The sequence shown here is derived from an EMBL/GenBank/DDBJ whole genome shotgun (WGS) entry which is preliminary data.</text>
</comment>
<reference evidence="1 2" key="3">
    <citation type="journal article" date="2022" name="Microbiol. Spectr.">
        <title>Folding features and dynamics of 3D genome architecture in plant fungal pathogens.</title>
        <authorList>
            <person name="Xia C."/>
        </authorList>
    </citation>
    <scope>NUCLEOTIDE SEQUENCE [LARGE SCALE GENOMIC DNA]</scope>
    <source>
        <strain evidence="1 2">93-210</strain>
    </source>
</reference>
<accession>A0ACC0E995</accession>
<reference evidence="2" key="1">
    <citation type="journal article" date="2018" name="BMC Genomics">
        <title>Genomic insights into host adaptation between the wheat stripe rust pathogen (Puccinia striiformis f. sp. tritici) and the barley stripe rust pathogen (Puccinia striiformis f. sp. hordei).</title>
        <authorList>
            <person name="Xia C."/>
            <person name="Wang M."/>
            <person name="Yin C."/>
            <person name="Cornejo O.E."/>
            <person name="Hulbert S.H."/>
            <person name="Chen X."/>
        </authorList>
    </citation>
    <scope>NUCLEOTIDE SEQUENCE [LARGE SCALE GENOMIC DNA]</scope>
    <source>
        <strain evidence="2">93-210</strain>
    </source>
</reference>
<evidence type="ECO:0000313" key="2">
    <source>
        <dbReference type="Proteomes" id="UP001060170"/>
    </source>
</evidence>
<keyword evidence="2" id="KW-1185">Reference proteome</keyword>
<sequence>MSDQELKKKNIGSSSSRPRLETLQTSDHQQQQSGPSSSSPLVPNSNPTSSSVSRASSARSTSSVQAVPFRIPTRTSPLTTTASNSAQQTIPPFMIPNHQHSCLTPPILNSNIQRPALPRTDSGSNSNPKGIKDFNVGDILGEGSYSTVYHVRDKANINKEYALKVLDKRHIQKEKKTKYVAIERDTLNLLDHHPGCIRLYSTFQDESSLYYLLEYASKGEILRSIKTLGSFSTDCARFYGAQILSAIEHMHSRGVIHRDIKPENILLDSEMRIKIADFGSAKILNPSPTPTTASTGTSTTGIGHGSSERSSSFVGTAEYVSPELLVQKVTSKSSDLWAFGCVLFQMLTGLPPFRSRSEYLTFQKITNLEYEFPSNFPVDAQDLISRLLVLDPNLRIGARMEDGGIEEIKRHSFFSMIDWINLWEILPPKLEPGLVLAPTLNRNPAAESIDHHPIAGPVYHHPEFFQGVVPPYIPPQPQPQPHPHSMIYSDPHPPHAMGHPDPHFDSAAHHHPISPSTTTTTGLGLAFIDTQADQIDNPDHDHASGIGSSSKPGLGNTLLSKRKSWLLGAGRRRSKEDHFSCSSTGETTWVEVYLPNELVIYSSVVNELFTSTSSSNNSSSGATATKVVESLRGKKKKKRQLILTDFPRLICVKEDDKSSKVRVKFEVLFKPLPKPTTSTMFSELQLNETKTGGSSRPNKSHSADSYSSSHHTISSSIASSSTATRPTRTPLIADIEPLSPSIESTHNLPNQLLLFKKVEMESSRCFRIETAPTIDPSSSSSTTSTSFNSSNLYHHHHNGHRSFRFEDKSDSAERWTAEINLAFQIANQPKKKLMINNNSSLSESPS</sequence>
<name>A0ACC0E995_9BASI</name>
<protein>
    <submittedName>
        <fullName evidence="1">Uncharacterized protein</fullName>
    </submittedName>
</protein>
<evidence type="ECO:0000313" key="1">
    <source>
        <dbReference type="EMBL" id="KAI7947998.1"/>
    </source>
</evidence>
<proteinExistence type="predicted"/>
<reference evidence="2" key="2">
    <citation type="journal article" date="2018" name="Mol. Plant Microbe Interact.">
        <title>Genome sequence resources for the wheat stripe rust pathogen (Puccinia striiformis f. sp. tritici) and the barley stripe rust pathogen (Puccinia striiformis f. sp. hordei).</title>
        <authorList>
            <person name="Xia C."/>
            <person name="Wang M."/>
            <person name="Yin C."/>
            <person name="Cornejo O.E."/>
            <person name="Hulbert S.H."/>
            <person name="Chen X."/>
        </authorList>
    </citation>
    <scope>NUCLEOTIDE SEQUENCE [LARGE SCALE GENOMIC DNA]</scope>
    <source>
        <strain evidence="2">93-210</strain>
    </source>
</reference>
<organism evidence="1 2">
    <name type="scientific">Puccinia striiformis f. sp. tritici</name>
    <dbReference type="NCBI Taxonomy" id="168172"/>
    <lineage>
        <taxon>Eukaryota</taxon>
        <taxon>Fungi</taxon>
        <taxon>Dikarya</taxon>
        <taxon>Basidiomycota</taxon>
        <taxon>Pucciniomycotina</taxon>
        <taxon>Pucciniomycetes</taxon>
        <taxon>Pucciniales</taxon>
        <taxon>Pucciniaceae</taxon>
        <taxon>Puccinia</taxon>
    </lineage>
</organism>
<dbReference type="Proteomes" id="UP001060170">
    <property type="component" value="Chromosome 9"/>
</dbReference>
<gene>
    <name evidence="1" type="ORF">MJO28_009906</name>
</gene>